<protein>
    <submittedName>
        <fullName evidence="4">HSP20 family molecular chaperone IbpA</fullName>
    </submittedName>
</protein>
<gene>
    <name evidence="4" type="ORF">FHR75_001849</name>
</gene>
<evidence type="ECO:0000256" key="1">
    <source>
        <dbReference type="PROSITE-ProRule" id="PRU00285"/>
    </source>
</evidence>
<evidence type="ECO:0000259" key="3">
    <source>
        <dbReference type="PROSITE" id="PS01031"/>
    </source>
</evidence>
<dbReference type="OMA" id="IRYGTFR"/>
<dbReference type="InterPro" id="IPR031107">
    <property type="entry name" value="Small_HSP"/>
</dbReference>
<dbReference type="PANTHER" id="PTHR11527">
    <property type="entry name" value="HEAT-SHOCK PROTEIN 20 FAMILY MEMBER"/>
    <property type="match status" value="1"/>
</dbReference>
<dbReference type="AlphaFoldDB" id="A0A7W4TMN4"/>
<comment type="similarity">
    <text evidence="1 2">Belongs to the small heat shock protein (HSP20) family.</text>
</comment>
<dbReference type="CDD" id="cd06464">
    <property type="entry name" value="ACD_sHsps-like"/>
    <property type="match status" value="1"/>
</dbReference>
<evidence type="ECO:0000256" key="2">
    <source>
        <dbReference type="RuleBase" id="RU003616"/>
    </source>
</evidence>
<name>A0A7W4TMN4_KINRA</name>
<dbReference type="PROSITE" id="PS01031">
    <property type="entry name" value="SHSP"/>
    <property type="match status" value="1"/>
</dbReference>
<dbReference type="Gene3D" id="2.60.40.790">
    <property type="match status" value="1"/>
</dbReference>
<dbReference type="EMBL" id="JACHVY010000001">
    <property type="protein sequence ID" value="MBB2901061.1"/>
    <property type="molecule type" value="Genomic_DNA"/>
</dbReference>
<reference evidence="4 5" key="1">
    <citation type="submission" date="2020-08" db="EMBL/GenBank/DDBJ databases">
        <title>The Agave Microbiome: Exploring the role of microbial communities in plant adaptations to desert environments.</title>
        <authorList>
            <person name="Partida-Martinez L.P."/>
        </authorList>
    </citation>
    <scope>NUCLEOTIDE SEQUENCE [LARGE SCALE GENOMIC DNA]</scope>
    <source>
        <strain evidence="4 5">AS2.23</strain>
    </source>
</reference>
<feature type="domain" description="SHSP" evidence="3">
    <location>
        <begin position="27"/>
        <end position="138"/>
    </location>
</feature>
<dbReference type="InterPro" id="IPR008978">
    <property type="entry name" value="HSP20-like_chaperone"/>
</dbReference>
<accession>A0A7W4TMN4</accession>
<evidence type="ECO:0000313" key="5">
    <source>
        <dbReference type="Proteomes" id="UP000533269"/>
    </source>
</evidence>
<proteinExistence type="inferred from homology"/>
<dbReference type="RefSeq" id="WP_012085380.1">
    <property type="nucleotide sequence ID" value="NZ_JACHVY010000001.1"/>
</dbReference>
<dbReference type="InterPro" id="IPR002068">
    <property type="entry name" value="A-crystallin/Hsp20_dom"/>
</dbReference>
<dbReference type="Proteomes" id="UP000533269">
    <property type="component" value="Unassembled WGS sequence"/>
</dbReference>
<reference evidence="4 5" key="2">
    <citation type="submission" date="2020-08" db="EMBL/GenBank/DDBJ databases">
        <authorList>
            <person name="Partida-Martinez L."/>
            <person name="Huntemann M."/>
            <person name="Clum A."/>
            <person name="Wang J."/>
            <person name="Palaniappan K."/>
            <person name="Ritter S."/>
            <person name="Chen I.-M."/>
            <person name="Stamatis D."/>
            <person name="Reddy T."/>
            <person name="O'Malley R."/>
            <person name="Daum C."/>
            <person name="Shapiro N."/>
            <person name="Ivanova N."/>
            <person name="Kyrpides N."/>
            <person name="Woyke T."/>
        </authorList>
    </citation>
    <scope>NUCLEOTIDE SEQUENCE [LARGE SCALE GENOMIC DNA]</scope>
    <source>
        <strain evidence="4 5">AS2.23</strain>
    </source>
</reference>
<comment type="caution">
    <text evidence="4">The sequence shown here is derived from an EMBL/GenBank/DDBJ whole genome shotgun (WGS) entry which is preliminary data.</text>
</comment>
<evidence type="ECO:0000313" key="4">
    <source>
        <dbReference type="EMBL" id="MBB2901061.1"/>
    </source>
</evidence>
<organism evidence="4 5">
    <name type="scientific">Kineococcus radiotolerans</name>
    <dbReference type="NCBI Taxonomy" id="131568"/>
    <lineage>
        <taxon>Bacteria</taxon>
        <taxon>Bacillati</taxon>
        <taxon>Actinomycetota</taxon>
        <taxon>Actinomycetes</taxon>
        <taxon>Kineosporiales</taxon>
        <taxon>Kineosporiaceae</taxon>
        <taxon>Kineococcus</taxon>
    </lineage>
</organism>
<dbReference type="Pfam" id="PF00011">
    <property type="entry name" value="HSP20"/>
    <property type="match status" value="1"/>
</dbReference>
<sequence>MNTLSVWRRSPFETQAQFDALVRHSLSPATGFAPAAEVGRDGDDALVKLELPGVALDDVTVEVESGRLVVRGERKDPREESARGRTEIRYGTFRRSFTLPKSVTADAVSASYDAGVLTVRVAGAHTTAQPTRIEIATA</sequence>
<dbReference type="SUPFAM" id="SSF49764">
    <property type="entry name" value="HSP20-like chaperones"/>
    <property type="match status" value="1"/>
</dbReference>